<evidence type="ECO:0000256" key="1">
    <source>
        <dbReference type="SAM" id="MobiDB-lite"/>
    </source>
</evidence>
<dbReference type="EMBL" id="UOFL01000171">
    <property type="protein sequence ID" value="VAW79267.1"/>
    <property type="molecule type" value="Genomic_DNA"/>
</dbReference>
<reference evidence="2" key="1">
    <citation type="submission" date="2018-06" db="EMBL/GenBank/DDBJ databases">
        <authorList>
            <person name="Zhirakovskaya E."/>
        </authorList>
    </citation>
    <scope>NUCLEOTIDE SEQUENCE</scope>
</reference>
<sequence>MNSRVIIIGLAIISSYSHAEDFRPINNLQRLFTSPEQRVVIDKLKKMEKIPEKSDSNSHTLKNTIKTTEKGNRISARGYITKNNGVMLTWIKQNGQLKLNSIQKKSPVTSPSNPIIHLKIDGQPRHVEIKPGQTYFRDEHIVYDDWTLGFKQATKKSKSHKKSGHPKKSATKRKLRVKK</sequence>
<name>A0A3B0YUW6_9ZZZZ</name>
<dbReference type="AlphaFoldDB" id="A0A3B0YUW6"/>
<accession>A0A3B0YUW6</accession>
<evidence type="ECO:0000313" key="2">
    <source>
        <dbReference type="EMBL" id="VAW79267.1"/>
    </source>
</evidence>
<feature type="region of interest" description="Disordered" evidence="1">
    <location>
        <begin position="153"/>
        <end position="179"/>
    </location>
</feature>
<organism evidence="2">
    <name type="scientific">hydrothermal vent metagenome</name>
    <dbReference type="NCBI Taxonomy" id="652676"/>
    <lineage>
        <taxon>unclassified sequences</taxon>
        <taxon>metagenomes</taxon>
        <taxon>ecological metagenomes</taxon>
    </lineage>
</organism>
<protein>
    <submittedName>
        <fullName evidence="2">Uncharacterized protein</fullName>
    </submittedName>
</protein>
<proteinExistence type="predicted"/>
<gene>
    <name evidence="2" type="ORF">MNBD_GAMMA12-450</name>
</gene>